<dbReference type="InterPro" id="IPR027417">
    <property type="entry name" value="P-loop_NTPase"/>
</dbReference>
<dbReference type="CDD" id="cd18787">
    <property type="entry name" value="SF2_C_DEAD"/>
    <property type="match status" value="1"/>
</dbReference>
<dbReference type="PROSITE" id="PS51194">
    <property type="entry name" value="HELICASE_CTER"/>
    <property type="match status" value="1"/>
</dbReference>
<dbReference type="PROSITE" id="PS00039">
    <property type="entry name" value="DEAD_ATP_HELICASE"/>
    <property type="match status" value="1"/>
</dbReference>
<dbReference type="Pfam" id="PF00271">
    <property type="entry name" value="Helicase_C"/>
    <property type="match status" value="2"/>
</dbReference>
<evidence type="ECO:0000313" key="9">
    <source>
        <dbReference type="Proteomes" id="UP000036681"/>
    </source>
</evidence>
<dbReference type="Gene3D" id="3.40.50.300">
    <property type="entry name" value="P-loop containing nucleotide triphosphate hydrolases"/>
    <property type="match status" value="3"/>
</dbReference>
<dbReference type="InterPro" id="IPR011545">
    <property type="entry name" value="DEAD/DEAH_box_helicase_dom"/>
</dbReference>
<evidence type="ECO:0000256" key="3">
    <source>
        <dbReference type="ARBA" id="ARBA00022801"/>
    </source>
</evidence>
<evidence type="ECO:0000256" key="4">
    <source>
        <dbReference type="ARBA" id="ARBA00022806"/>
    </source>
</evidence>
<accession>A0A9J2PL70</accession>
<dbReference type="GO" id="GO:0005524">
    <property type="term" value="F:ATP binding"/>
    <property type="evidence" value="ECO:0007669"/>
    <property type="project" value="UniProtKB-KW"/>
</dbReference>
<evidence type="ECO:0000259" key="8">
    <source>
        <dbReference type="PROSITE" id="PS51194"/>
    </source>
</evidence>
<organism evidence="9 10">
    <name type="scientific">Ascaris lumbricoides</name>
    <name type="common">Giant roundworm</name>
    <dbReference type="NCBI Taxonomy" id="6252"/>
    <lineage>
        <taxon>Eukaryota</taxon>
        <taxon>Metazoa</taxon>
        <taxon>Ecdysozoa</taxon>
        <taxon>Nematoda</taxon>
        <taxon>Chromadorea</taxon>
        <taxon>Rhabditida</taxon>
        <taxon>Spirurina</taxon>
        <taxon>Ascaridomorpha</taxon>
        <taxon>Ascaridoidea</taxon>
        <taxon>Ascarididae</taxon>
        <taxon>Ascaris</taxon>
    </lineage>
</organism>
<dbReference type="PROSITE" id="PS51192">
    <property type="entry name" value="HELICASE_ATP_BIND_1"/>
    <property type="match status" value="1"/>
</dbReference>
<keyword evidence="5" id="KW-0067">ATP-binding</keyword>
<proteinExistence type="predicted"/>
<dbReference type="InterPro" id="IPR014001">
    <property type="entry name" value="Helicase_ATP-bd"/>
</dbReference>
<dbReference type="GO" id="GO:0043186">
    <property type="term" value="C:P granule"/>
    <property type="evidence" value="ECO:0007669"/>
    <property type="project" value="UniProtKB-ARBA"/>
</dbReference>
<dbReference type="CDD" id="cd17966">
    <property type="entry name" value="DEADc_DDX5_DDX17"/>
    <property type="match status" value="1"/>
</dbReference>
<dbReference type="PANTHER" id="PTHR47958">
    <property type="entry name" value="ATP-DEPENDENT RNA HELICASE DBP3"/>
    <property type="match status" value="1"/>
</dbReference>
<dbReference type="AlphaFoldDB" id="A0A9J2PL70"/>
<sequence length="820" mass="90594">MDFRFVASQFQGGAVRPRVFSLMFSRILVEGVSRLSLSIKSPSPLRTPSSVGHIFQRFCVGSTPAEASSVLKEKNISKDRQPLGDQKTVYHQVTLQKMRSGRDSRYDDRGYRSGGGYGGGYGSGGRGGGGFGGYGGRAGGGFGSRNGPAGGGRDQMAGRGLREIDWRSQDLKQIEKNFYHELPVVAQRSQFEVDRWMQENQVTVQGRDVPRPVFEFNESGFPEVLVNMLYSSFERPTIIQSISWPIASSGRDIVSIAKTGSGKTLAFILPGIIHTTKQPPRGRGEGPSVLVLLPTRELAQQVQEVSREYCKAMGLSVTCLFGGAARGSQARDLERGVDVAIATPGRLLDFLESGTTNLRRCSYLVLDEADRMLDMGFEPQIRKIVSQIRPDRQTLMFSATWPKEVRALASDFQSDHAFLNVGSLELAANHNITQVVEVVEEYQKQGRMMTLLTDIMNQPECKTLVFVETKRKADDLTRSMRRDGWPTLCIHGDKNQGERDWVLSEFKSGKTPILLATDVAARGLGKSIAFSSREFKSGKTPILLATDVAARGLGKSIVFSSSRGLLNCWDLPDESSERAMLFHIQETEGIAKAVWCKFRLPKSCSEFISSDIGDRNVTGSVNHEPDVDDIKFVINYDYPNNSEDYVHRIGRTARCEKKGTAYTFFTPSNAPKARDLIKVMEEANQVVPPELVELADRSSGRSTGRRFALLPDTAVREVTMSVAAVVLQSAVATMAVTEAAHTAARTEVAEVVGERSVLLRKHFYMALCTKLLAISVTFSFKVGACQPEVNADIVEKCTLRLRQIARRNLLPVFFYIRCAI</sequence>
<protein>
    <recommendedName>
        <fullName evidence="1">RNA helicase</fullName>
        <ecNumber evidence="1">3.6.4.13</ecNumber>
    </recommendedName>
</protein>
<dbReference type="SMART" id="SM00487">
    <property type="entry name" value="DEXDc"/>
    <property type="match status" value="1"/>
</dbReference>
<comment type="catalytic activity">
    <reaction evidence="6">
        <text>ATP + H2O = ADP + phosphate + H(+)</text>
        <dbReference type="Rhea" id="RHEA:13065"/>
        <dbReference type="ChEBI" id="CHEBI:15377"/>
        <dbReference type="ChEBI" id="CHEBI:15378"/>
        <dbReference type="ChEBI" id="CHEBI:30616"/>
        <dbReference type="ChEBI" id="CHEBI:43474"/>
        <dbReference type="ChEBI" id="CHEBI:456216"/>
        <dbReference type="EC" id="3.6.4.13"/>
    </reaction>
</comment>
<dbReference type="InterPro" id="IPR001650">
    <property type="entry name" value="Helicase_C-like"/>
</dbReference>
<dbReference type="GO" id="GO:0003676">
    <property type="term" value="F:nucleic acid binding"/>
    <property type="evidence" value="ECO:0007669"/>
    <property type="project" value="InterPro"/>
</dbReference>
<keyword evidence="9" id="KW-1185">Reference proteome</keyword>
<keyword evidence="3" id="KW-0378">Hydrolase</keyword>
<dbReference type="Pfam" id="PF00270">
    <property type="entry name" value="DEAD"/>
    <property type="match status" value="1"/>
</dbReference>
<dbReference type="SUPFAM" id="SSF52540">
    <property type="entry name" value="P-loop containing nucleoside triphosphate hydrolases"/>
    <property type="match status" value="3"/>
</dbReference>
<evidence type="ECO:0000313" key="10">
    <source>
        <dbReference type="WBParaSite" id="ALUE_0001003901-mRNA-1"/>
    </source>
</evidence>
<evidence type="ECO:0000256" key="2">
    <source>
        <dbReference type="ARBA" id="ARBA00022741"/>
    </source>
</evidence>
<dbReference type="WBParaSite" id="ALUE_0001003901-mRNA-1">
    <property type="protein sequence ID" value="ALUE_0001003901-mRNA-1"/>
    <property type="gene ID" value="ALUE_0001003901"/>
</dbReference>
<dbReference type="GO" id="GO:0003724">
    <property type="term" value="F:RNA helicase activity"/>
    <property type="evidence" value="ECO:0007669"/>
    <property type="project" value="UniProtKB-EC"/>
</dbReference>
<dbReference type="Proteomes" id="UP000036681">
    <property type="component" value="Unplaced"/>
</dbReference>
<name>A0A9J2PL70_ASCLU</name>
<dbReference type="GO" id="GO:0016787">
    <property type="term" value="F:hydrolase activity"/>
    <property type="evidence" value="ECO:0007669"/>
    <property type="project" value="UniProtKB-KW"/>
</dbReference>
<evidence type="ECO:0000259" key="7">
    <source>
        <dbReference type="PROSITE" id="PS51192"/>
    </source>
</evidence>
<evidence type="ECO:0000256" key="6">
    <source>
        <dbReference type="ARBA" id="ARBA00047984"/>
    </source>
</evidence>
<keyword evidence="2" id="KW-0547">Nucleotide-binding</keyword>
<dbReference type="SMART" id="SM00490">
    <property type="entry name" value="HELICc"/>
    <property type="match status" value="1"/>
</dbReference>
<feature type="domain" description="Helicase ATP-binding" evidence="7">
    <location>
        <begin position="244"/>
        <end position="419"/>
    </location>
</feature>
<feature type="domain" description="Helicase C-terminal" evidence="8">
    <location>
        <begin position="431"/>
        <end position="695"/>
    </location>
</feature>
<keyword evidence="4" id="KW-0347">Helicase</keyword>
<evidence type="ECO:0000256" key="5">
    <source>
        <dbReference type="ARBA" id="ARBA00022840"/>
    </source>
</evidence>
<dbReference type="EC" id="3.6.4.13" evidence="1"/>
<evidence type="ECO:0000256" key="1">
    <source>
        <dbReference type="ARBA" id="ARBA00012552"/>
    </source>
</evidence>
<dbReference type="FunFam" id="3.40.50.300:FF:000079">
    <property type="entry name" value="probable ATP-dependent RNA helicase DDX17"/>
    <property type="match status" value="1"/>
</dbReference>
<reference evidence="10" key="1">
    <citation type="submission" date="2023-03" db="UniProtKB">
        <authorList>
            <consortium name="WormBaseParasite"/>
        </authorList>
    </citation>
    <scope>IDENTIFICATION</scope>
</reference>
<dbReference type="InterPro" id="IPR000629">
    <property type="entry name" value="RNA-helicase_DEAD-box_CS"/>
</dbReference>